<dbReference type="WBParaSite" id="maker-PairedContig_3299-snap-gene-0.4-mRNA-1">
    <property type="protein sequence ID" value="maker-PairedContig_3299-snap-gene-0.4-mRNA-1"/>
    <property type="gene ID" value="maker-PairedContig_3299-snap-gene-0.4"/>
</dbReference>
<dbReference type="PANTHER" id="PTHR12323">
    <property type="entry name" value="SR-RELATED CTD ASSOCIATED FACTOR 6"/>
    <property type="match status" value="1"/>
</dbReference>
<dbReference type="Pfam" id="PF01805">
    <property type="entry name" value="Surp"/>
    <property type="match status" value="1"/>
</dbReference>
<feature type="domain" description="SURP motif" evidence="2">
    <location>
        <begin position="24"/>
        <end position="66"/>
    </location>
</feature>
<dbReference type="SMART" id="SM00648">
    <property type="entry name" value="SWAP"/>
    <property type="match status" value="1"/>
</dbReference>
<dbReference type="GO" id="GO:0048471">
    <property type="term" value="C:perinuclear region of cytoplasm"/>
    <property type="evidence" value="ECO:0007669"/>
    <property type="project" value="TreeGrafter"/>
</dbReference>
<dbReference type="GO" id="GO:0006874">
    <property type="term" value="P:intracellular calcium ion homeostasis"/>
    <property type="evidence" value="ECO:0007669"/>
    <property type="project" value="TreeGrafter"/>
</dbReference>
<evidence type="ECO:0000259" key="2">
    <source>
        <dbReference type="PROSITE" id="PS50128"/>
    </source>
</evidence>
<evidence type="ECO:0000256" key="1">
    <source>
        <dbReference type="SAM" id="MobiDB-lite"/>
    </source>
</evidence>
<evidence type="ECO:0000313" key="4">
    <source>
        <dbReference type="WBParaSite" id="maker-PairedContig_3299-snap-gene-0.4-mRNA-1"/>
    </source>
</evidence>
<proteinExistence type="predicted"/>
<dbReference type="Gene3D" id="1.25.40.90">
    <property type="match status" value="1"/>
</dbReference>
<dbReference type="PANTHER" id="PTHR12323:SF0">
    <property type="entry name" value="CALCIUM HOMEOSTASIS ENDOPLASMIC RETICULUM PROTEIN"/>
    <property type="match status" value="1"/>
</dbReference>
<feature type="domain" description="G-patch" evidence="3">
    <location>
        <begin position="684"/>
        <end position="733"/>
    </location>
</feature>
<dbReference type="SUPFAM" id="SSF109905">
    <property type="entry name" value="Surp module (SWAP domain)"/>
    <property type="match status" value="1"/>
</dbReference>
<feature type="region of interest" description="Disordered" evidence="1">
    <location>
        <begin position="561"/>
        <end position="754"/>
    </location>
</feature>
<feature type="region of interest" description="Disordered" evidence="1">
    <location>
        <begin position="1"/>
        <end position="20"/>
    </location>
</feature>
<name>A0A1I8EMY4_WUCBA</name>
<evidence type="ECO:0008006" key="5">
    <source>
        <dbReference type="Google" id="ProtNLM"/>
    </source>
</evidence>
<feature type="compositionally biased region" description="Basic residues" evidence="1">
    <location>
        <begin position="616"/>
        <end position="632"/>
    </location>
</feature>
<dbReference type="InterPro" id="IPR056721">
    <property type="entry name" value="DUF7819"/>
</dbReference>
<dbReference type="InterPro" id="IPR000061">
    <property type="entry name" value="Surp"/>
</dbReference>
<feature type="compositionally biased region" description="Low complexity" evidence="1">
    <location>
        <begin position="606"/>
        <end position="615"/>
    </location>
</feature>
<dbReference type="Gene3D" id="1.10.10.790">
    <property type="entry name" value="Surp module"/>
    <property type="match status" value="1"/>
</dbReference>
<sequence>MLGTPSLGSTPIPRAPEDEDSRNVIDRLAEFVAKNGIEFEERTRAKQYGDPRFAFLYGGEFADYYLNDGNPTAGLVPPPAIHVPQFDASAALAQIATFNQQIVDSEANLRAQFESIELQKEAQLATAIEKAEADKIASICEQVALDVDPLSKMLDQLSGHCSKDVISNSKKWIFEKCTTDRLREAILIQRKKLDAIRQMLSRYVPQLYAFTAQGVKEAIVNEKLEKLIGVWEGHKYFDDGCYKQLRNPLLLYQNWKNAQQAEYAKKAAEIHAQLLATYKGYEQQHQEFALHCRTQIALLQQQIEAERIKQSMPPSVSGPAMPPLPPAAAPEGPSPLNRRERRSRFDQKIAGPPSTQNNFANIPPENDYGRFFTAPPPHTNIPSPKDIYHARPDEDDPSYVIYDENEFNSGLQNKNRKNENEVQAARTPFRGPSQAAVFGPPPQNMFDDAALIPSVPYYELPAGMMMPLIEMEDVLYKPVIVSKLRLPPPIPPTERLLRAMDAFYAPQSLENQRDTDGWERHGLLEYYSKKNEIKKKVEEQLKVEGKTLEDAIENVYIEETNEEKDEKRNYRRSSSRSHHRSSSSDSSSSRSSTYSSDRSRRRSRSSHSSASFSSRSRSRSLSRSDSRRRRSRSRSDSSRRRRHSDSRSASPDIRPSFGNPKQIRSRSPTPKFVPPSGPPPRLSSANKGAQLLAKMGWQGGGLGADRQGIEEPISGGEIRDAMDQFRGVGSKPDMYEEYRKQMSGYHKSRNKRAE</sequence>
<dbReference type="SMART" id="SM00443">
    <property type="entry name" value="G_patch"/>
    <property type="match status" value="1"/>
</dbReference>
<dbReference type="GO" id="GO:0006396">
    <property type="term" value="P:RNA processing"/>
    <property type="evidence" value="ECO:0007669"/>
    <property type="project" value="InterPro"/>
</dbReference>
<dbReference type="InterPro" id="IPR008942">
    <property type="entry name" value="ENTH_VHS"/>
</dbReference>
<dbReference type="Pfam" id="PF01585">
    <property type="entry name" value="G-patch"/>
    <property type="match status" value="1"/>
</dbReference>
<dbReference type="STRING" id="6293.A0A1I8EMY4"/>
<dbReference type="Pfam" id="PF25127">
    <property type="entry name" value="DUF7819"/>
    <property type="match status" value="1"/>
</dbReference>
<dbReference type="GO" id="GO:0003723">
    <property type="term" value="F:RNA binding"/>
    <property type="evidence" value="ECO:0007669"/>
    <property type="project" value="InterPro"/>
</dbReference>
<dbReference type="AlphaFoldDB" id="A0A1I8EMY4"/>
<organism evidence="4">
    <name type="scientific">Wuchereria bancrofti</name>
    <dbReference type="NCBI Taxonomy" id="6293"/>
    <lineage>
        <taxon>Eukaryota</taxon>
        <taxon>Metazoa</taxon>
        <taxon>Ecdysozoa</taxon>
        <taxon>Nematoda</taxon>
        <taxon>Chromadorea</taxon>
        <taxon>Rhabditida</taxon>
        <taxon>Spirurina</taxon>
        <taxon>Spiruromorpha</taxon>
        <taxon>Filarioidea</taxon>
        <taxon>Onchocercidae</taxon>
        <taxon>Wuchereria</taxon>
    </lineage>
</organism>
<feature type="region of interest" description="Disordered" evidence="1">
    <location>
        <begin position="311"/>
        <end position="384"/>
    </location>
</feature>
<dbReference type="PROSITE" id="PS50174">
    <property type="entry name" value="G_PATCH"/>
    <property type="match status" value="1"/>
</dbReference>
<feature type="compositionally biased region" description="Basic residues" evidence="1">
    <location>
        <begin position="569"/>
        <end position="581"/>
    </location>
</feature>
<dbReference type="InterPro" id="IPR000467">
    <property type="entry name" value="G_patch_dom"/>
</dbReference>
<dbReference type="PROSITE" id="PS50128">
    <property type="entry name" value="SURP"/>
    <property type="match status" value="1"/>
</dbReference>
<feature type="compositionally biased region" description="Pro residues" evidence="1">
    <location>
        <begin position="671"/>
        <end position="681"/>
    </location>
</feature>
<dbReference type="InterPro" id="IPR035967">
    <property type="entry name" value="SWAP/Surp_sf"/>
</dbReference>
<feature type="compositionally biased region" description="Low complexity" evidence="1">
    <location>
        <begin position="583"/>
        <end position="596"/>
    </location>
</feature>
<evidence type="ECO:0000259" key="3">
    <source>
        <dbReference type="PROSITE" id="PS50174"/>
    </source>
</evidence>
<reference evidence="4" key="1">
    <citation type="submission" date="2016-11" db="UniProtKB">
        <authorList>
            <consortium name="WormBaseParasite"/>
        </authorList>
    </citation>
    <scope>IDENTIFICATION</scope>
    <source>
        <strain evidence="4">pt0022</strain>
    </source>
</reference>
<protein>
    <recommendedName>
        <fullName evidence="5">G-patch domain-containing protein</fullName>
    </recommendedName>
</protein>
<accession>A0A1I8EMY4</accession>